<evidence type="ECO:0000256" key="15">
    <source>
        <dbReference type="ARBA" id="ARBA00076004"/>
    </source>
</evidence>
<dbReference type="SUPFAM" id="SSF53187">
    <property type="entry name" value="Zn-dependent exopeptidases"/>
    <property type="match status" value="1"/>
</dbReference>
<evidence type="ECO:0000256" key="2">
    <source>
        <dbReference type="ARBA" id="ARBA00001947"/>
    </source>
</evidence>
<evidence type="ECO:0000256" key="8">
    <source>
        <dbReference type="ARBA" id="ARBA00023285"/>
    </source>
</evidence>
<sequence length="490" mass="53212">MAEEIKRLAPEAVWGYFYDLTQIPRPTGHTKQVTDYLKAFGEKHGLETHQDEVGNVLIRKPATPGYEGRQTVVLQAHVDMVPQKNAGVAHDFLRDPIDAYIDGEWVTARDTTLGADNGMGVSLAMAALTDKTIKHGPLEGLFTIDEEVGMDGAVGLKPGFLKGTIMINGDSEEEGRLFVGCAGGVDMNISFQYRDGEPTPEGDVALRLTLAGLKGGHSGVDIHLGRANANKLFFRFLKKAVSHYDVRLATVEGGSLRNAIPREVSALVTVPADRVADVEQLVREHEALYRAEYKGVEGDIRFTAERTADRPATLIPEEIQDDLINAVEGCPNGPISMLHDFPGTVESSSNLAIVKSEDAAGRIDVKILVRSSSESRKDALCSSIESVFSLAGAKVELSNPYGGWQPNIDSPILRTMEKAYESLFGRKPDVTVMHAGLECGIIQEAYPDMDMISFGPDIKHPHSPDEAVGIASVEKSWRLLVATLEAVPEK</sequence>
<comment type="cofactor">
    <cofactor evidence="1">
        <name>Co(2+)</name>
        <dbReference type="ChEBI" id="CHEBI:48828"/>
    </cofactor>
</comment>
<evidence type="ECO:0000256" key="9">
    <source>
        <dbReference type="ARBA" id="ARBA00036421"/>
    </source>
</evidence>
<dbReference type="PIRSF" id="PIRSF016599">
    <property type="entry name" value="Xaa-His_dipept"/>
    <property type="match status" value="1"/>
</dbReference>
<proteinExistence type="inferred from homology"/>
<dbReference type="FunFam" id="3.40.630.10:FF:000018">
    <property type="entry name" value="Aminoacyl-histidine dipeptidase PepD"/>
    <property type="match status" value="1"/>
</dbReference>
<dbReference type="PANTHER" id="PTHR43501:SF1">
    <property type="entry name" value="CYTOSOL NON-SPECIFIC DIPEPTIDASE"/>
    <property type="match status" value="1"/>
</dbReference>
<evidence type="ECO:0000256" key="3">
    <source>
        <dbReference type="ARBA" id="ARBA00022670"/>
    </source>
</evidence>
<dbReference type="EMBL" id="AYYC01000630">
    <property type="protein sequence ID" value="ETK04618.1"/>
    <property type="molecule type" value="Genomic_DNA"/>
</dbReference>
<dbReference type="Proteomes" id="UP000018872">
    <property type="component" value="Unassembled WGS sequence"/>
</dbReference>
<keyword evidence="5" id="KW-0378">Hydrolase</keyword>
<feature type="domain" description="Peptidase M20 dimerisation" evidence="18">
    <location>
        <begin position="211"/>
        <end position="295"/>
    </location>
</feature>
<evidence type="ECO:0000259" key="18">
    <source>
        <dbReference type="Pfam" id="PF07687"/>
    </source>
</evidence>
<dbReference type="InterPro" id="IPR011650">
    <property type="entry name" value="Peptidase_M20_dimer"/>
</dbReference>
<evidence type="ECO:0000256" key="12">
    <source>
        <dbReference type="ARBA" id="ARBA00061423"/>
    </source>
</evidence>
<gene>
    <name evidence="19" type="ORF">T229_07950</name>
</gene>
<keyword evidence="4" id="KW-0479">Metal-binding</keyword>
<keyword evidence="6" id="KW-0862">Zinc</keyword>
<evidence type="ECO:0000313" key="20">
    <source>
        <dbReference type="Proteomes" id="UP000018872"/>
    </source>
</evidence>
<dbReference type="Pfam" id="PF07687">
    <property type="entry name" value="M20_dimer"/>
    <property type="match status" value="1"/>
</dbReference>
<dbReference type="FunFam" id="3.40.630.10:FF:000015">
    <property type="entry name" value="Aminoacyl-histidine dipeptidase PepD"/>
    <property type="match status" value="1"/>
</dbReference>
<dbReference type="PANTHER" id="PTHR43501">
    <property type="entry name" value="CYTOSOL NON-SPECIFIC DIPEPTIDASE"/>
    <property type="match status" value="1"/>
</dbReference>
<comment type="similarity">
    <text evidence="12">Belongs to the peptidase M20C family.</text>
</comment>
<evidence type="ECO:0000256" key="4">
    <source>
        <dbReference type="ARBA" id="ARBA00022723"/>
    </source>
</evidence>
<evidence type="ECO:0000256" key="7">
    <source>
        <dbReference type="ARBA" id="ARBA00023049"/>
    </source>
</evidence>
<keyword evidence="3" id="KW-0645">Protease</keyword>
<evidence type="ECO:0000256" key="1">
    <source>
        <dbReference type="ARBA" id="ARBA00001941"/>
    </source>
</evidence>
<comment type="catalytic activity">
    <reaction evidence="9">
        <text>Hydrolysis of dipeptides, preferentially hydrophobic dipeptides including prolyl amino acids.</text>
        <dbReference type="EC" id="3.4.13.18"/>
    </reaction>
</comment>
<dbReference type="MEROPS" id="M20.012"/>
<keyword evidence="8" id="KW-0170">Cobalt</keyword>
<dbReference type="Pfam" id="PF01546">
    <property type="entry name" value="Peptidase_M20"/>
    <property type="match status" value="1"/>
</dbReference>
<evidence type="ECO:0000256" key="6">
    <source>
        <dbReference type="ARBA" id="ARBA00022833"/>
    </source>
</evidence>
<dbReference type="AlphaFoldDB" id="W2CC68"/>
<dbReference type="InterPro" id="IPR002933">
    <property type="entry name" value="Peptidase_M20"/>
</dbReference>
<evidence type="ECO:0000256" key="17">
    <source>
        <dbReference type="ARBA" id="ARBA00078074"/>
    </source>
</evidence>
<name>W2CC68_9BACT</name>
<accession>W2CC68</accession>
<dbReference type="Gene3D" id="3.40.630.10">
    <property type="entry name" value="Zn peptidases"/>
    <property type="match status" value="2"/>
</dbReference>
<evidence type="ECO:0000256" key="16">
    <source>
        <dbReference type="ARBA" id="ARBA00077688"/>
    </source>
</evidence>
<evidence type="ECO:0000256" key="10">
    <source>
        <dbReference type="ARBA" id="ARBA00038976"/>
    </source>
</evidence>
<dbReference type="GO" id="GO:0046872">
    <property type="term" value="F:metal ion binding"/>
    <property type="evidence" value="ECO:0007669"/>
    <property type="project" value="UniProtKB-KW"/>
</dbReference>
<comment type="cofactor">
    <cofactor evidence="2">
        <name>Zn(2+)</name>
        <dbReference type="ChEBI" id="CHEBI:29105"/>
    </cofactor>
</comment>
<evidence type="ECO:0000313" key="19">
    <source>
        <dbReference type="EMBL" id="ETK04618.1"/>
    </source>
</evidence>
<evidence type="ECO:0000256" key="5">
    <source>
        <dbReference type="ARBA" id="ARBA00022801"/>
    </source>
</evidence>
<comment type="caution">
    <text evidence="19">The sequence shown here is derived from an EMBL/GenBank/DDBJ whole genome shotgun (WGS) entry which is preliminary data.</text>
</comment>
<dbReference type="InterPro" id="IPR001160">
    <property type="entry name" value="Peptidase_M20C"/>
</dbReference>
<evidence type="ECO:0000256" key="11">
    <source>
        <dbReference type="ARBA" id="ARBA00044252"/>
    </source>
</evidence>
<dbReference type="GO" id="GO:0005829">
    <property type="term" value="C:cytosol"/>
    <property type="evidence" value="ECO:0007669"/>
    <property type="project" value="TreeGrafter"/>
</dbReference>
<dbReference type="GO" id="GO:0006508">
    <property type="term" value="P:proteolysis"/>
    <property type="evidence" value="ECO:0007669"/>
    <property type="project" value="UniProtKB-KW"/>
</dbReference>
<reference evidence="19 20" key="1">
    <citation type="submission" date="2013-11" db="EMBL/GenBank/DDBJ databases">
        <title>Single cell genomics of uncultured Tannerella BU063 (oral taxon 286).</title>
        <authorList>
            <person name="Beall C.J."/>
            <person name="Campbell A.G."/>
            <person name="Griffen A.L."/>
            <person name="Podar M."/>
            <person name="Leys E.J."/>
        </authorList>
    </citation>
    <scope>NUCLEOTIDE SEQUENCE [LARGE SCALE GENOMIC DNA]</scope>
    <source>
        <strain evidence="19">Cell 5</strain>
    </source>
</reference>
<keyword evidence="7" id="KW-0482">Metalloprotease</keyword>
<evidence type="ECO:0000256" key="13">
    <source>
        <dbReference type="ARBA" id="ARBA00071271"/>
    </source>
</evidence>
<dbReference type="CDD" id="cd03890">
    <property type="entry name" value="M20_pepD"/>
    <property type="match status" value="1"/>
</dbReference>
<organism evidence="19 20">
    <name type="scientific">Tannerella sp. oral taxon BU063 isolate Cell 5</name>
    <dbReference type="NCBI Taxonomy" id="1410950"/>
    <lineage>
        <taxon>Bacteria</taxon>
        <taxon>Pseudomonadati</taxon>
        <taxon>Bacteroidota</taxon>
        <taxon>Bacteroidia</taxon>
        <taxon>Bacteroidales</taxon>
        <taxon>Tannerellaceae</taxon>
        <taxon>Tannerella</taxon>
    </lineage>
</organism>
<dbReference type="PRINTS" id="PR00934">
    <property type="entry name" value="XHISDIPTASE"/>
</dbReference>
<dbReference type="EC" id="3.4.13.18" evidence="10"/>
<dbReference type="PATRIC" id="fig|1410950.3.peg.1088"/>
<dbReference type="GO" id="GO:0070573">
    <property type="term" value="F:metallodipeptidase activity"/>
    <property type="evidence" value="ECO:0007669"/>
    <property type="project" value="TreeGrafter"/>
</dbReference>
<dbReference type="NCBIfam" id="TIGR01893">
    <property type="entry name" value="aa-his-dipept"/>
    <property type="match status" value="1"/>
</dbReference>
<protein>
    <recommendedName>
        <fullName evidence="13">Cytosol non-specific dipeptidase</fullName>
        <ecNumber evidence="10">3.4.13.18</ecNumber>
    </recommendedName>
    <alternativeName>
        <fullName evidence="16">Aminoacyl-histidine dipeptidase</fullName>
    </alternativeName>
    <alternativeName>
        <fullName evidence="15">Beta-alanyl-histidine dipeptidase</fullName>
    </alternativeName>
    <alternativeName>
        <fullName evidence="14">Carnosinase</fullName>
    </alternativeName>
    <alternativeName>
        <fullName evidence="11">Peptidase D</fullName>
    </alternativeName>
    <alternativeName>
        <fullName evidence="17">Xaa-His dipeptidase</fullName>
    </alternativeName>
</protein>
<evidence type="ECO:0000256" key="14">
    <source>
        <dbReference type="ARBA" id="ARBA00075285"/>
    </source>
</evidence>